<feature type="compositionally biased region" description="Basic and acidic residues" evidence="2">
    <location>
        <begin position="120"/>
        <end position="133"/>
    </location>
</feature>
<evidence type="ECO:0000256" key="2">
    <source>
        <dbReference type="SAM" id="MobiDB-lite"/>
    </source>
</evidence>
<gene>
    <name evidence="3" type="ORF">D915_006249</name>
</gene>
<comment type="caution">
    <text evidence="3">The sequence shown here is derived from an EMBL/GenBank/DDBJ whole genome shotgun (WGS) entry which is preliminary data.</text>
</comment>
<dbReference type="EMBL" id="JXXN02002449">
    <property type="protein sequence ID" value="THD22907.1"/>
    <property type="molecule type" value="Genomic_DNA"/>
</dbReference>
<keyword evidence="4" id="KW-1185">Reference proteome</keyword>
<name>A0A4E0RQQ4_FASHE</name>
<keyword evidence="1" id="KW-0175">Coiled coil</keyword>
<evidence type="ECO:0000256" key="1">
    <source>
        <dbReference type="SAM" id="Coils"/>
    </source>
</evidence>
<reference evidence="3" key="1">
    <citation type="submission" date="2019-03" db="EMBL/GenBank/DDBJ databases">
        <title>Improved annotation for the trematode Fasciola hepatica.</title>
        <authorList>
            <person name="Choi Y.-J."/>
            <person name="Martin J."/>
            <person name="Mitreva M."/>
        </authorList>
    </citation>
    <scope>NUCLEOTIDE SEQUENCE [LARGE SCALE GENOMIC DNA]</scope>
</reference>
<protein>
    <submittedName>
        <fullName evidence="3">Uncharacterized protein</fullName>
    </submittedName>
</protein>
<sequence length="329" mass="36843">MCVHVTFRLNGAWSEDAARELFARYFVKSETSRCSPQDLKCSLESLCRWTAVLRNELTSAREKARNYRIELSRLRKMHATAAQRAARSETLASQRNEQIQALEEQLSLALNRSRPTSCTERLEDVRSNSEVSEHPTSPDLLATPEQRFSSKNLQRSAQLNTPDLISLSPTTCPSTSDLQRRLRTPAENPFRAKINSTNRLELTVSSTIASALDDHRLFPEVSRADFSNPDPKLKYTKPSFVQRRPSVLYEMAIMRRHLVTSGEHAVSLASHVVSTSTFTPRSAVTASACHSQKTATCNTKRSVNVSSKKPIGPSVGAKLSRLDAFVLRR</sequence>
<proteinExistence type="predicted"/>
<feature type="region of interest" description="Disordered" evidence="2">
    <location>
        <begin position="114"/>
        <end position="187"/>
    </location>
</feature>
<accession>A0A4E0RQQ4</accession>
<organism evidence="3 4">
    <name type="scientific">Fasciola hepatica</name>
    <name type="common">Liver fluke</name>
    <dbReference type="NCBI Taxonomy" id="6192"/>
    <lineage>
        <taxon>Eukaryota</taxon>
        <taxon>Metazoa</taxon>
        <taxon>Spiralia</taxon>
        <taxon>Lophotrochozoa</taxon>
        <taxon>Platyhelminthes</taxon>
        <taxon>Trematoda</taxon>
        <taxon>Digenea</taxon>
        <taxon>Plagiorchiida</taxon>
        <taxon>Echinostomata</taxon>
        <taxon>Echinostomatoidea</taxon>
        <taxon>Fasciolidae</taxon>
        <taxon>Fasciola</taxon>
    </lineage>
</organism>
<evidence type="ECO:0000313" key="4">
    <source>
        <dbReference type="Proteomes" id="UP000230066"/>
    </source>
</evidence>
<feature type="compositionally biased region" description="Polar residues" evidence="2">
    <location>
        <begin position="146"/>
        <end position="177"/>
    </location>
</feature>
<evidence type="ECO:0000313" key="3">
    <source>
        <dbReference type="EMBL" id="THD22907.1"/>
    </source>
</evidence>
<dbReference type="AlphaFoldDB" id="A0A4E0RQQ4"/>
<feature type="coiled-coil region" evidence="1">
    <location>
        <begin position="50"/>
        <end position="112"/>
    </location>
</feature>
<dbReference type="Proteomes" id="UP000230066">
    <property type="component" value="Unassembled WGS sequence"/>
</dbReference>